<name>A0A8I0DRN3_9FIRM</name>
<evidence type="ECO:0000256" key="7">
    <source>
        <dbReference type="SAM" id="Phobius"/>
    </source>
</evidence>
<keyword evidence="4 7" id="KW-1133">Transmembrane helix</keyword>
<evidence type="ECO:0000313" key="9">
    <source>
        <dbReference type="EMBL" id="MBC5662243.1"/>
    </source>
</evidence>
<evidence type="ECO:0000256" key="6">
    <source>
        <dbReference type="ARBA" id="ARBA00038076"/>
    </source>
</evidence>
<gene>
    <name evidence="9" type="ORF">H8S09_04935</name>
</gene>
<evidence type="ECO:0000256" key="4">
    <source>
        <dbReference type="ARBA" id="ARBA00022989"/>
    </source>
</evidence>
<accession>A0A8I0DRN3</accession>
<feature type="transmembrane region" description="Helical" evidence="7">
    <location>
        <begin position="320"/>
        <end position="344"/>
    </location>
</feature>
<dbReference type="GO" id="GO:0022857">
    <property type="term" value="F:transmembrane transporter activity"/>
    <property type="evidence" value="ECO:0007669"/>
    <property type="project" value="TreeGrafter"/>
</dbReference>
<feature type="transmembrane region" description="Helical" evidence="7">
    <location>
        <begin position="153"/>
        <end position="175"/>
    </location>
</feature>
<dbReference type="InterPro" id="IPR003838">
    <property type="entry name" value="ABC3_permease_C"/>
</dbReference>
<reference evidence="9 10" key="1">
    <citation type="submission" date="2020-08" db="EMBL/GenBank/DDBJ databases">
        <title>Genome public.</title>
        <authorList>
            <person name="Liu C."/>
            <person name="Sun Q."/>
        </authorList>
    </citation>
    <scope>NUCLEOTIDE SEQUENCE [LARGE SCALE GENOMIC DNA]</scope>
    <source>
        <strain evidence="9 10">NSJ-10</strain>
    </source>
</reference>
<evidence type="ECO:0000313" key="10">
    <source>
        <dbReference type="Proteomes" id="UP000615234"/>
    </source>
</evidence>
<dbReference type="Proteomes" id="UP000615234">
    <property type="component" value="Unassembled WGS sequence"/>
</dbReference>
<dbReference type="GO" id="GO:0005886">
    <property type="term" value="C:plasma membrane"/>
    <property type="evidence" value="ECO:0007669"/>
    <property type="project" value="UniProtKB-SubCell"/>
</dbReference>
<dbReference type="PANTHER" id="PTHR30572:SF4">
    <property type="entry name" value="ABC TRANSPORTER PERMEASE YTRF"/>
    <property type="match status" value="1"/>
</dbReference>
<feature type="transmembrane region" description="Helical" evidence="7">
    <location>
        <begin position="20"/>
        <end position="41"/>
    </location>
</feature>
<dbReference type="Pfam" id="PF02687">
    <property type="entry name" value="FtsX"/>
    <property type="match status" value="2"/>
</dbReference>
<feature type="transmembrane region" description="Helical" evidence="7">
    <location>
        <begin position="243"/>
        <end position="263"/>
    </location>
</feature>
<evidence type="ECO:0000256" key="3">
    <source>
        <dbReference type="ARBA" id="ARBA00022692"/>
    </source>
</evidence>
<comment type="similarity">
    <text evidence="6">Belongs to the ABC-4 integral membrane protein family.</text>
</comment>
<keyword evidence="5 7" id="KW-0472">Membrane</keyword>
<dbReference type="AlphaFoldDB" id="A0A8I0DRN3"/>
<evidence type="ECO:0000256" key="2">
    <source>
        <dbReference type="ARBA" id="ARBA00022475"/>
    </source>
</evidence>
<dbReference type="EMBL" id="JACOOX010000002">
    <property type="protein sequence ID" value="MBC5662243.1"/>
    <property type="molecule type" value="Genomic_DNA"/>
</dbReference>
<evidence type="ECO:0000259" key="8">
    <source>
        <dbReference type="Pfam" id="PF02687"/>
    </source>
</evidence>
<keyword evidence="10" id="KW-1185">Reference proteome</keyword>
<protein>
    <submittedName>
        <fullName evidence="9">FtsX-like permease family protein</fullName>
    </submittedName>
</protein>
<feature type="domain" description="ABC3 transporter permease C-terminal" evidence="8">
    <location>
        <begin position="698"/>
        <end position="806"/>
    </location>
</feature>
<comment type="caution">
    <text evidence="9">The sequence shown here is derived from an EMBL/GenBank/DDBJ whole genome shotgun (WGS) entry which is preliminary data.</text>
</comment>
<organism evidence="9 10">
    <name type="scientific">Coprococcus hominis</name>
    <name type="common">ex Liu et al. 2022</name>
    <dbReference type="NCBI Taxonomy" id="2763039"/>
    <lineage>
        <taxon>Bacteria</taxon>
        <taxon>Bacillati</taxon>
        <taxon>Bacillota</taxon>
        <taxon>Clostridia</taxon>
        <taxon>Lachnospirales</taxon>
        <taxon>Lachnospiraceae</taxon>
        <taxon>Coprococcus</taxon>
    </lineage>
</organism>
<keyword evidence="3 7" id="KW-0812">Transmembrane</keyword>
<evidence type="ECO:0000256" key="5">
    <source>
        <dbReference type="ARBA" id="ARBA00023136"/>
    </source>
</evidence>
<dbReference type="RefSeq" id="WP_186847467.1">
    <property type="nucleotide sequence ID" value="NZ_JACOOX010000002.1"/>
</dbReference>
<feature type="transmembrane region" description="Helical" evidence="7">
    <location>
        <begin position="216"/>
        <end position="237"/>
    </location>
</feature>
<sequence>MRDYKKLAVYYLKASKRRCAITIIGVMITVIVLYTGLNFLYSYMLQQQKEVRKEADYEIVFLTDDQEKLSQIASDERVIQAYTGKYAVQEWEDDGEDDGRLTQKVYDNALYVNTGHPYRMTKIMEEMTADYDVEAELNWNLSTWYLQDTEEGFAVLLIVVLLVAYIFAIFAVGVIRNTIQMFTMEQVKDYGILRCIGATKGQLAVIIYRMGAVLEITGLLAGVIAGWIVSMILGFIFKLSAGFHIIPVIPILVTYLGDLYFLMRENSKLVTKITPVSAVRGEFRVKKEKLRRHGAGLMGKIFGIEGAYARKSVLRNRGRFIKTVTAMVFSISAIIVVCSCFGMLRKSFQDMEDNYGEYQIQIVQTPSADVDLGEAQSSLPSAEAFRELSRNVSVEESKKIYACMADVTDVEDYGGKITEEYKTKTMAGEYYSRYLDQLHVTKEEARDGDVEFTEGMADSMMRTVRVVGCDTEELDGLDRYLKEGTTKLSENGILVVAGGSVKSWDLSEQEDETDTLYDMTYHFDTYQFELGDTIKLVDFDLFQKECQKVTEKREAEFDKLEAEAKKSETYDAKDEIKNAEGRGRMTQRYVDSKRIKDQLIAEGHYKTYKVEGILDLGAQLFEVNGNCDRQIYMRQADYFALTGYGENDISGMKYKINPESLSTSAVNEMLSYVDDSLYAEAMMMYVSIKGFVRYALAAVLLIFTISSVNIVNTTIGNLHMRRKELAQLRVIGMSRKRLIKTVMLEGVMTTIVSNVIGFVIGIAFSFGLFYYLDMVISVSRSIAWWAFGVGVAASGLIICGSIYLALRDLPNAVVEDLKVEE</sequence>
<feature type="domain" description="ABC3 transporter permease C-terminal" evidence="8">
    <location>
        <begin position="162"/>
        <end position="251"/>
    </location>
</feature>
<dbReference type="InterPro" id="IPR050250">
    <property type="entry name" value="Macrolide_Exporter_MacB"/>
</dbReference>
<comment type="subcellular location">
    <subcellularLocation>
        <location evidence="1">Cell membrane</location>
        <topology evidence="1">Multi-pass membrane protein</topology>
    </subcellularLocation>
</comment>
<dbReference type="PANTHER" id="PTHR30572">
    <property type="entry name" value="MEMBRANE COMPONENT OF TRANSPORTER-RELATED"/>
    <property type="match status" value="1"/>
</dbReference>
<evidence type="ECO:0000256" key="1">
    <source>
        <dbReference type="ARBA" id="ARBA00004651"/>
    </source>
</evidence>
<keyword evidence="2" id="KW-1003">Cell membrane</keyword>
<proteinExistence type="inferred from homology"/>
<feature type="transmembrane region" description="Helical" evidence="7">
    <location>
        <begin position="742"/>
        <end position="770"/>
    </location>
</feature>
<feature type="transmembrane region" description="Helical" evidence="7">
    <location>
        <begin position="691"/>
        <end position="712"/>
    </location>
</feature>
<feature type="transmembrane region" description="Helical" evidence="7">
    <location>
        <begin position="782"/>
        <end position="806"/>
    </location>
</feature>